<keyword evidence="3" id="KW-1185">Reference proteome</keyword>
<organism evidence="2 3">
    <name type="scientific">Oldenlandia corymbosa var. corymbosa</name>
    <dbReference type="NCBI Taxonomy" id="529605"/>
    <lineage>
        <taxon>Eukaryota</taxon>
        <taxon>Viridiplantae</taxon>
        <taxon>Streptophyta</taxon>
        <taxon>Embryophyta</taxon>
        <taxon>Tracheophyta</taxon>
        <taxon>Spermatophyta</taxon>
        <taxon>Magnoliopsida</taxon>
        <taxon>eudicotyledons</taxon>
        <taxon>Gunneridae</taxon>
        <taxon>Pentapetalae</taxon>
        <taxon>asterids</taxon>
        <taxon>lamiids</taxon>
        <taxon>Gentianales</taxon>
        <taxon>Rubiaceae</taxon>
        <taxon>Rubioideae</taxon>
        <taxon>Spermacoceae</taxon>
        <taxon>Hedyotis-Oldenlandia complex</taxon>
        <taxon>Oldenlandia</taxon>
    </lineage>
</organism>
<gene>
    <name evidence="2" type="ORF">OLC1_LOCUS15663</name>
</gene>
<feature type="compositionally biased region" description="Basic and acidic residues" evidence="1">
    <location>
        <begin position="122"/>
        <end position="132"/>
    </location>
</feature>
<evidence type="ECO:0000313" key="3">
    <source>
        <dbReference type="Proteomes" id="UP001161247"/>
    </source>
</evidence>
<reference evidence="2" key="1">
    <citation type="submission" date="2023-03" db="EMBL/GenBank/DDBJ databases">
        <authorList>
            <person name="Julca I."/>
        </authorList>
    </citation>
    <scope>NUCLEOTIDE SEQUENCE</scope>
</reference>
<sequence>MQAPKRVWRGPPRSALTTATDKQRHKIGAKMESFASQSKFAPLIIEHNDEEVNLVQNSSNAFKGFEMGHPSTQVYKPKQGCTTYKRKNEARETTVYSPKQDTSKPNSVEAQTAPASTSNHQIVEKEKSQKTDEAIVDTTNHGQGNQSRHVAISQPILNGQNHTVVHIPDPVTGLTALTHRMSKTNRPPPN</sequence>
<dbReference type="AlphaFoldDB" id="A0AAV1DJQ1"/>
<feature type="region of interest" description="Disordered" evidence="1">
    <location>
        <begin position="67"/>
        <end position="132"/>
    </location>
</feature>
<name>A0AAV1DJQ1_OLDCO</name>
<protein>
    <submittedName>
        <fullName evidence="2">OLC1v1006642C1</fullName>
    </submittedName>
</protein>
<evidence type="ECO:0000313" key="2">
    <source>
        <dbReference type="EMBL" id="CAI9107316.1"/>
    </source>
</evidence>
<proteinExistence type="predicted"/>
<accession>A0AAV1DJQ1</accession>
<evidence type="ECO:0000256" key="1">
    <source>
        <dbReference type="SAM" id="MobiDB-lite"/>
    </source>
</evidence>
<feature type="compositionally biased region" description="Polar residues" evidence="1">
    <location>
        <begin position="94"/>
        <end position="121"/>
    </location>
</feature>
<dbReference type="EMBL" id="OX459122">
    <property type="protein sequence ID" value="CAI9107316.1"/>
    <property type="molecule type" value="Genomic_DNA"/>
</dbReference>
<feature type="region of interest" description="Disordered" evidence="1">
    <location>
        <begin position="1"/>
        <end position="28"/>
    </location>
</feature>
<dbReference type="Proteomes" id="UP001161247">
    <property type="component" value="Chromosome 5"/>
</dbReference>